<organism evidence="8">
    <name type="scientific">Echinostoma caproni</name>
    <dbReference type="NCBI Taxonomy" id="27848"/>
    <lineage>
        <taxon>Eukaryota</taxon>
        <taxon>Metazoa</taxon>
        <taxon>Spiralia</taxon>
        <taxon>Lophotrochozoa</taxon>
        <taxon>Platyhelminthes</taxon>
        <taxon>Trematoda</taxon>
        <taxon>Digenea</taxon>
        <taxon>Plagiorchiida</taxon>
        <taxon>Echinostomata</taxon>
        <taxon>Echinostomatoidea</taxon>
        <taxon>Echinostomatidae</taxon>
        <taxon>Echinostoma</taxon>
    </lineage>
</organism>
<keyword evidence="1" id="KW-0436">Ligase</keyword>
<dbReference type="GO" id="GO:0005737">
    <property type="term" value="C:cytoplasm"/>
    <property type="evidence" value="ECO:0007669"/>
    <property type="project" value="TreeGrafter"/>
</dbReference>
<dbReference type="GO" id="GO:0005524">
    <property type="term" value="F:ATP binding"/>
    <property type="evidence" value="ECO:0007669"/>
    <property type="project" value="UniProtKB-KW"/>
</dbReference>
<dbReference type="PROSITE" id="PS50991">
    <property type="entry name" value="PYR_CT"/>
    <property type="match status" value="1"/>
</dbReference>
<dbReference type="CDD" id="cd07937">
    <property type="entry name" value="DRE_TIM_PC_TC_5S"/>
    <property type="match status" value="1"/>
</dbReference>
<dbReference type="InterPro" id="IPR013785">
    <property type="entry name" value="Aldolase_TIM"/>
</dbReference>
<dbReference type="SUPFAM" id="SSF51569">
    <property type="entry name" value="Aldolase"/>
    <property type="match status" value="1"/>
</dbReference>
<dbReference type="InterPro" id="IPR011054">
    <property type="entry name" value="Rudment_hybrid_motif"/>
</dbReference>
<dbReference type="Proteomes" id="UP000272942">
    <property type="component" value="Unassembled WGS sequence"/>
</dbReference>
<dbReference type="EMBL" id="UZAN01042665">
    <property type="protein sequence ID" value="VDP76504.1"/>
    <property type="molecule type" value="Genomic_DNA"/>
</dbReference>
<dbReference type="PANTHER" id="PTHR43778:SF2">
    <property type="entry name" value="PYRUVATE CARBOXYLASE, MITOCHONDRIAL"/>
    <property type="match status" value="1"/>
</dbReference>
<dbReference type="SUPFAM" id="SSF51246">
    <property type="entry name" value="Rudiment single hybrid motif"/>
    <property type="match status" value="1"/>
</dbReference>
<reference evidence="8" key="1">
    <citation type="submission" date="2016-06" db="UniProtKB">
        <authorList>
            <consortium name="WormBaseParasite"/>
        </authorList>
    </citation>
    <scope>IDENTIFICATION</scope>
</reference>
<dbReference type="InterPro" id="IPR055268">
    <property type="entry name" value="PCB-like"/>
</dbReference>
<dbReference type="Gene3D" id="3.30.470.20">
    <property type="entry name" value="ATP-grasp fold, B domain"/>
    <property type="match status" value="1"/>
</dbReference>
<evidence type="ECO:0000256" key="3">
    <source>
        <dbReference type="ARBA" id="ARBA00022840"/>
    </source>
</evidence>
<feature type="domain" description="Biotin carboxylation" evidence="4">
    <location>
        <begin position="1"/>
        <end position="44"/>
    </location>
</feature>
<dbReference type="WBParaSite" id="ECPE_0000578601-mRNA-1">
    <property type="protein sequence ID" value="ECPE_0000578601-mRNA-1"/>
    <property type="gene ID" value="ECPE_0000578601"/>
</dbReference>
<evidence type="ECO:0000256" key="2">
    <source>
        <dbReference type="ARBA" id="ARBA00022741"/>
    </source>
</evidence>
<keyword evidence="7" id="KW-1185">Reference proteome</keyword>
<dbReference type="Gene3D" id="3.20.20.70">
    <property type="entry name" value="Aldolase class I"/>
    <property type="match status" value="1"/>
</dbReference>
<reference evidence="6 7" key="2">
    <citation type="submission" date="2018-11" db="EMBL/GenBank/DDBJ databases">
        <authorList>
            <consortium name="Pathogen Informatics"/>
        </authorList>
    </citation>
    <scope>NUCLEOTIDE SEQUENCE [LARGE SCALE GENOMIC DNA]</scope>
    <source>
        <strain evidence="6 7">Egypt</strain>
    </source>
</reference>
<feature type="domain" description="Pyruvate carboxyltransferase" evidence="5">
    <location>
        <begin position="122"/>
        <end position="381"/>
    </location>
</feature>
<proteinExistence type="predicted"/>
<evidence type="ECO:0000259" key="4">
    <source>
        <dbReference type="PROSITE" id="PS50979"/>
    </source>
</evidence>
<dbReference type="InterPro" id="IPR011764">
    <property type="entry name" value="Biotin_carboxylation_dom"/>
</dbReference>
<dbReference type="GO" id="GO:0004736">
    <property type="term" value="F:pyruvate carboxylase activity"/>
    <property type="evidence" value="ECO:0007669"/>
    <property type="project" value="TreeGrafter"/>
</dbReference>
<evidence type="ECO:0000256" key="1">
    <source>
        <dbReference type="ARBA" id="ARBA00022598"/>
    </source>
</evidence>
<accession>A0A183AFN8</accession>
<dbReference type="InterPro" id="IPR000891">
    <property type="entry name" value="PYR_CT"/>
</dbReference>
<evidence type="ECO:0000313" key="7">
    <source>
        <dbReference type="Proteomes" id="UP000272942"/>
    </source>
</evidence>
<keyword evidence="3" id="KW-0067">ATP-binding</keyword>
<dbReference type="AlphaFoldDB" id="A0A183AFN8"/>
<dbReference type="GO" id="GO:0006094">
    <property type="term" value="P:gluconeogenesis"/>
    <property type="evidence" value="ECO:0007669"/>
    <property type="project" value="TreeGrafter"/>
</dbReference>
<evidence type="ECO:0000259" key="5">
    <source>
        <dbReference type="PROSITE" id="PS50991"/>
    </source>
</evidence>
<evidence type="ECO:0000313" key="8">
    <source>
        <dbReference type="WBParaSite" id="ECPE_0000578601-mRNA-1"/>
    </source>
</evidence>
<dbReference type="Pfam" id="PF00682">
    <property type="entry name" value="HMGL-like"/>
    <property type="match status" value="1"/>
</dbReference>
<dbReference type="OrthoDB" id="196847at2759"/>
<protein>
    <submittedName>
        <fullName evidence="8">Pyruvate carboxylase</fullName>
    </submittedName>
</protein>
<keyword evidence="2" id="KW-0547">Nucleotide-binding</keyword>
<name>A0A183AFN8_9TREM</name>
<evidence type="ECO:0000313" key="6">
    <source>
        <dbReference type="EMBL" id="VDP76504.1"/>
    </source>
</evidence>
<dbReference type="PANTHER" id="PTHR43778">
    <property type="entry name" value="PYRUVATE CARBOXYLASE"/>
    <property type="match status" value="1"/>
</dbReference>
<gene>
    <name evidence="6" type="ORF">ECPE_LOCUS5773</name>
</gene>
<sequence length="381" mass="41779">MLRSLNEFQVHGVKTNVPFLVNVLKHETFLSGAADTYFIDEHPELFNLPPPQRRAQKLLNYIGNVLINGPSTLLATDLKPSENEAAVPSVPHDASLPRGWRDVFKESGATGFAKAVRAHPQLLIMDTTMRDAHQSLLATRVRTYDLARIAPFVAHEMPQFFSLENWGGATFDVAMRFLHECPWERLEELRRLIPNIPFQMLLRGASAVGYKNYPDNVVYKFCELAFQAGVDVFRVFDSLNYMPNLIVGMDAAGKAGGIVEGSFCYTGDVADPNEQKYTLKYYLDLTDQLVKAGTHVLGIKDMAGLLKPEAAKLLVTAIRDKYPDLPIHLHTHDTAGAGVASMLAAAWAGADVVDAAVDSMSGLTSQPSLGAIVAGLQNSKL</sequence>
<dbReference type="PROSITE" id="PS50979">
    <property type="entry name" value="BC"/>
    <property type="match status" value="1"/>
</dbReference>